<keyword evidence="1" id="KW-0678">Repressor</keyword>
<dbReference type="Pfam" id="PF13977">
    <property type="entry name" value="TetR_C_6"/>
    <property type="match status" value="1"/>
</dbReference>
<feature type="DNA-binding region" description="H-T-H motif" evidence="5">
    <location>
        <begin position="41"/>
        <end position="60"/>
    </location>
</feature>
<dbReference type="PROSITE" id="PS50977">
    <property type="entry name" value="HTH_TETR_2"/>
    <property type="match status" value="1"/>
</dbReference>
<evidence type="ECO:0000259" key="6">
    <source>
        <dbReference type="PROSITE" id="PS50977"/>
    </source>
</evidence>
<proteinExistence type="predicted"/>
<gene>
    <name evidence="7" type="ORF">GCM10010411_81870</name>
</gene>
<dbReference type="InterPro" id="IPR001647">
    <property type="entry name" value="HTH_TetR"/>
</dbReference>
<accession>A0ABP6D3S3</accession>
<keyword evidence="2" id="KW-0805">Transcription regulation</keyword>
<evidence type="ECO:0000313" key="7">
    <source>
        <dbReference type="EMBL" id="GAA2631391.1"/>
    </source>
</evidence>
<evidence type="ECO:0000256" key="1">
    <source>
        <dbReference type="ARBA" id="ARBA00022491"/>
    </source>
</evidence>
<dbReference type="EMBL" id="BAAATD010000016">
    <property type="protein sequence ID" value="GAA2631391.1"/>
    <property type="molecule type" value="Genomic_DNA"/>
</dbReference>
<evidence type="ECO:0000256" key="2">
    <source>
        <dbReference type="ARBA" id="ARBA00023015"/>
    </source>
</evidence>
<dbReference type="PRINTS" id="PR00455">
    <property type="entry name" value="HTHTETR"/>
</dbReference>
<organism evidence="7 8">
    <name type="scientific">Actinomadura fulvescens</name>
    <dbReference type="NCBI Taxonomy" id="46160"/>
    <lineage>
        <taxon>Bacteria</taxon>
        <taxon>Bacillati</taxon>
        <taxon>Actinomycetota</taxon>
        <taxon>Actinomycetes</taxon>
        <taxon>Streptosporangiales</taxon>
        <taxon>Thermomonosporaceae</taxon>
        <taxon>Actinomadura</taxon>
    </lineage>
</organism>
<name>A0ABP6D3S3_9ACTN</name>
<dbReference type="PANTHER" id="PTHR30055">
    <property type="entry name" value="HTH-TYPE TRANSCRIPTIONAL REGULATOR RUTR"/>
    <property type="match status" value="1"/>
</dbReference>
<feature type="domain" description="HTH tetR-type" evidence="6">
    <location>
        <begin position="18"/>
        <end position="78"/>
    </location>
</feature>
<keyword evidence="3 5" id="KW-0238">DNA-binding</keyword>
<dbReference type="SUPFAM" id="SSF48498">
    <property type="entry name" value="Tetracyclin repressor-like, C-terminal domain"/>
    <property type="match status" value="1"/>
</dbReference>
<dbReference type="RefSeq" id="WP_344547893.1">
    <property type="nucleotide sequence ID" value="NZ_BAAATD010000016.1"/>
</dbReference>
<dbReference type="InterPro" id="IPR039538">
    <property type="entry name" value="BetI_C"/>
</dbReference>
<dbReference type="InterPro" id="IPR009057">
    <property type="entry name" value="Homeodomain-like_sf"/>
</dbReference>
<dbReference type="InterPro" id="IPR036271">
    <property type="entry name" value="Tet_transcr_reg_TetR-rel_C_sf"/>
</dbReference>
<sequence length="204" mass="21128">MDKASGQGERPSSAEQGAATRTAIMDATAALIAELGWGQVTTRAIATRAGVPHGAVSYHFKGKEELLREAAVSATLQALAQPIALTRQAGSVRELVDGTLAWFSSGALDDPSVALLLETARQASRDPALREPIAAELRSYRAVLTGLVRADQERGEIDSRVSASGTATLVAALFDGVLLHLLVDPDLDVQNAAGVVHALLGGVG</sequence>
<dbReference type="Pfam" id="PF00440">
    <property type="entry name" value="TetR_N"/>
    <property type="match status" value="1"/>
</dbReference>
<keyword evidence="8" id="KW-1185">Reference proteome</keyword>
<evidence type="ECO:0000313" key="8">
    <source>
        <dbReference type="Proteomes" id="UP001501509"/>
    </source>
</evidence>
<keyword evidence="4" id="KW-0804">Transcription</keyword>
<protein>
    <recommendedName>
        <fullName evidence="6">HTH tetR-type domain-containing protein</fullName>
    </recommendedName>
</protein>
<evidence type="ECO:0000256" key="4">
    <source>
        <dbReference type="ARBA" id="ARBA00023163"/>
    </source>
</evidence>
<dbReference type="SUPFAM" id="SSF46689">
    <property type="entry name" value="Homeodomain-like"/>
    <property type="match status" value="1"/>
</dbReference>
<evidence type="ECO:0000256" key="3">
    <source>
        <dbReference type="ARBA" id="ARBA00023125"/>
    </source>
</evidence>
<reference evidence="8" key="1">
    <citation type="journal article" date="2019" name="Int. J. Syst. Evol. Microbiol.">
        <title>The Global Catalogue of Microorganisms (GCM) 10K type strain sequencing project: providing services to taxonomists for standard genome sequencing and annotation.</title>
        <authorList>
            <consortium name="The Broad Institute Genomics Platform"/>
            <consortium name="The Broad Institute Genome Sequencing Center for Infectious Disease"/>
            <person name="Wu L."/>
            <person name="Ma J."/>
        </authorList>
    </citation>
    <scope>NUCLEOTIDE SEQUENCE [LARGE SCALE GENOMIC DNA]</scope>
    <source>
        <strain evidence="8">JCM 6833</strain>
    </source>
</reference>
<dbReference type="Proteomes" id="UP001501509">
    <property type="component" value="Unassembled WGS sequence"/>
</dbReference>
<dbReference type="InterPro" id="IPR050109">
    <property type="entry name" value="HTH-type_TetR-like_transc_reg"/>
</dbReference>
<evidence type="ECO:0000256" key="5">
    <source>
        <dbReference type="PROSITE-ProRule" id="PRU00335"/>
    </source>
</evidence>
<dbReference type="Gene3D" id="1.10.357.10">
    <property type="entry name" value="Tetracycline Repressor, domain 2"/>
    <property type="match status" value="1"/>
</dbReference>
<comment type="caution">
    <text evidence="7">The sequence shown here is derived from an EMBL/GenBank/DDBJ whole genome shotgun (WGS) entry which is preliminary data.</text>
</comment>
<dbReference type="PANTHER" id="PTHR30055:SF226">
    <property type="entry name" value="HTH-TYPE TRANSCRIPTIONAL REGULATOR PKSA"/>
    <property type="match status" value="1"/>
</dbReference>